<protein>
    <submittedName>
        <fullName evidence="1">Uncharacterized protein</fullName>
    </submittedName>
</protein>
<gene>
    <name evidence="1" type="ORF">J7I42_23280</name>
</gene>
<dbReference type="EMBL" id="JAGHKO010000005">
    <property type="protein sequence ID" value="MBO9203232.1"/>
    <property type="molecule type" value="Genomic_DNA"/>
</dbReference>
<sequence length="80" mass="9603">MYNTSQKLDRHTANDFKYRYLKLKNHPSLQQLLLYTDSLYQTDPGFSDEVLHSEDSVRKMIQQLVNAKEREVNNLKRKMK</sequence>
<comment type="caution">
    <text evidence="1">The sequence shown here is derived from an EMBL/GenBank/DDBJ whole genome shotgun (WGS) entry which is preliminary data.</text>
</comment>
<reference evidence="1 2" key="1">
    <citation type="submission" date="2021-03" db="EMBL/GenBank/DDBJ databases">
        <title>Assistant Professor.</title>
        <authorList>
            <person name="Huq M.A."/>
        </authorList>
    </citation>
    <scope>NUCLEOTIDE SEQUENCE [LARGE SCALE GENOMIC DNA]</scope>
    <source>
        <strain evidence="1 2">MAH-29</strain>
    </source>
</reference>
<evidence type="ECO:0000313" key="2">
    <source>
        <dbReference type="Proteomes" id="UP000677244"/>
    </source>
</evidence>
<keyword evidence="2" id="KW-1185">Reference proteome</keyword>
<accession>A0ABS3Z0D5</accession>
<organism evidence="1 2">
    <name type="scientific">Niastella soli</name>
    <dbReference type="NCBI Taxonomy" id="2821487"/>
    <lineage>
        <taxon>Bacteria</taxon>
        <taxon>Pseudomonadati</taxon>
        <taxon>Bacteroidota</taxon>
        <taxon>Chitinophagia</taxon>
        <taxon>Chitinophagales</taxon>
        <taxon>Chitinophagaceae</taxon>
        <taxon>Niastella</taxon>
    </lineage>
</organism>
<dbReference type="Proteomes" id="UP000677244">
    <property type="component" value="Unassembled WGS sequence"/>
</dbReference>
<name>A0ABS3Z0D5_9BACT</name>
<evidence type="ECO:0000313" key="1">
    <source>
        <dbReference type="EMBL" id="MBO9203232.1"/>
    </source>
</evidence>
<proteinExistence type="predicted"/>
<dbReference type="RefSeq" id="WP_209141283.1">
    <property type="nucleotide sequence ID" value="NZ_JAGHKO010000005.1"/>
</dbReference>